<dbReference type="OrthoDB" id="3268221at2759"/>
<feature type="compositionally biased region" description="Basic and acidic residues" evidence="1">
    <location>
        <begin position="181"/>
        <end position="192"/>
    </location>
</feature>
<feature type="compositionally biased region" description="Polar residues" evidence="1">
    <location>
        <begin position="160"/>
        <end position="180"/>
    </location>
</feature>
<feature type="region of interest" description="Disordered" evidence="1">
    <location>
        <begin position="521"/>
        <end position="545"/>
    </location>
</feature>
<dbReference type="Proteomes" id="UP000807342">
    <property type="component" value="Unassembled WGS sequence"/>
</dbReference>
<evidence type="ECO:0000256" key="1">
    <source>
        <dbReference type="SAM" id="MobiDB-lite"/>
    </source>
</evidence>
<evidence type="ECO:0000313" key="2">
    <source>
        <dbReference type="EMBL" id="KAF9446094.1"/>
    </source>
</evidence>
<sequence>MDEGRRLGFQEGLDLGRRRQLQPLPQVVPSAPQPSRPRTIPRPSSRRGSAAQGAPHADPAPVPPVLITTASVGEPQPPPPVPMSDPNPSRLPEEIRPHFTNLDDLTPIHPMSVHNSAENLQDTFDVPPDNYIPMIREGDPGIVLPPPHEWINRPNRQRSDSQATRPRSGSRASAKSVQPRSDNHTSVQDHSHPHPYPQTSPPRSTAPSVVSHQSSHISQMSLIEPPSEPNRRPLDPRPRMTQPERIADEWRAQNPDVVTTPQGDSLPPDTILRPMSSQPLRTTRPAPIERPTTTDPTRSRTPKPANVPRKTRQVVLPVPVQNIFYDRNTEPSGEWLTARFQKERSVSNATIPNIDVEPPSHSPTNSERTVVDPVLLSPEPTNQPTSLPDHHIAPPSAALYIQHEKHPVYHSPPDNTEHYITGILPSEKFLPPGFIQLSPIPALSNLTSIPESSPQSERSETAPPPKPVVTSSSPPATRRSPNLGAIYSSVPVPGPLSGLPYRGLYSTPVSQDIMVMKAGVSARHDPRTAPSPAPLNRPFSIFSDM</sequence>
<feature type="compositionally biased region" description="Polar residues" evidence="1">
    <location>
        <begin position="113"/>
        <end position="122"/>
    </location>
</feature>
<feature type="compositionally biased region" description="Low complexity" evidence="1">
    <location>
        <begin position="36"/>
        <end position="57"/>
    </location>
</feature>
<feature type="compositionally biased region" description="Pro residues" evidence="1">
    <location>
        <begin position="75"/>
        <end position="85"/>
    </location>
</feature>
<feature type="region of interest" description="Disordered" evidence="1">
    <location>
        <begin position="349"/>
        <end position="368"/>
    </location>
</feature>
<evidence type="ECO:0000313" key="3">
    <source>
        <dbReference type="Proteomes" id="UP000807342"/>
    </source>
</evidence>
<proteinExistence type="predicted"/>
<comment type="caution">
    <text evidence="2">The sequence shown here is derived from an EMBL/GenBank/DDBJ whole genome shotgun (WGS) entry which is preliminary data.</text>
</comment>
<dbReference type="EMBL" id="MU151263">
    <property type="protein sequence ID" value="KAF9446094.1"/>
    <property type="molecule type" value="Genomic_DNA"/>
</dbReference>
<protein>
    <submittedName>
        <fullName evidence="2">Uncharacterized protein</fullName>
    </submittedName>
</protein>
<feature type="region of interest" description="Disordered" evidence="1">
    <location>
        <begin position="446"/>
        <end position="484"/>
    </location>
</feature>
<feature type="compositionally biased region" description="Low complexity" evidence="1">
    <location>
        <begin position="468"/>
        <end position="481"/>
    </location>
</feature>
<accession>A0A9P6C216</accession>
<gene>
    <name evidence="2" type="ORF">P691DRAFT_804732</name>
</gene>
<name>A0A9P6C216_9AGAR</name>
<organism evidence="2 3">
    <name type="scientific">Macrolepiota fuliginosa MF-IS2</name>
    <dbReference type="NCBI Taxonomy" id="1400762"/>
    <lineage>
        <taxon>Eukaryota</taxon>
        <taxon>Fungi</taxon>
        <taxon>Dikarya</taxon>
        <taxon>Basidiomycota</taxon>
        <taxon>Agaricomycotina</taxon>
        <taxon>Agaricomycetes</taxon>
        <taxon>Agaricomycetidae</taxon>
        <taxon>Agaricales</taxon>
        <taxon>Agaricineae</taxon>
        <taxon>Agaricaceae</taxon>
        <taxon>Macrolepiota</taxon>
    </lineage>
</organism>
<feature type="compositionally biased region" description="Basic and acidic residues" evidence="1">
    <location>
        <begin position="229"/>
        <end position="238"/>
    </location>
</feature>
<keyword evidence="3" id="KW-1185">Reference proteome</keyword>
<feature type="compositionally biased region" description="Low complexity" evidence="1">
    <location>
        <begin position="208"/>
        <end position="221"/>
    </location>
</feature>
<reference evidence="2" key="1">
    <citation type="submission" date="2020-11" db="EMBL/GenBank/DDBJ databases">
        <authorList>
            <consortium name="DOE Joint Genome Institute"/>
            <person name="Ahrendt S."/>
            <person name="Riley R."/>
            <person name="Andreopoulos W."/>
            <person name="Labutti K."/>
            <person name="Pangilinan J."/>
            <person name="Ruiz-Duenas F.J."/>
            <person name="Barrasa J.M."/>
            <person name="Sanchez-Garcia M."/>
            <person name="Camarero S."/>
            <person name="Miyauchi S."/>
            <person name="Serrano A."/>
            <person name="Linde D."/>
            <person name="Babiker R."/>
            <person name="Drula E."/>
            <person name="Ayuso-Fernandez I."/>
            <person name="Pacheco R."/>
            <person name="Padilla G."/>
            <person name="Ferreira P."/>
            <person name="Barriuso J."/>
            <person name="Kellner H."/>
            <person name="Castanera R."/>
            <person name="Alfaro M."/>
            <person name="Ramirez L."/>
            <person name="Pisabarro A.G."/>
            <person name="Kuo A."/>
            <person name="Tritt A."/>
            <person name="Lipzen A."/>
            <person name="He G."/>
            <person name="Yan M."/>
            <person name="Ng V."/>
            <person name="Cullen D."/>
            <person name="Martin F."/>
            <person name="Rosso M.-N."/>
            <person name="Henrissat B."/>
            <person name="Hibbett D."/>
            <person name="Martinez A.T."/>
            <person name="Grigoriev I.V."/>
        </authorList>
    </citation>
    <scope>NUCLEOTIDE SEQUENCE</scope>
    <source>
        <strain evidence="2">MF-IS2</strain>
    </source>
</reference>
<feature type="region of interest" description="Disordered" evidence="1">
    <location>
        <begin position="1"/>
        <end position="307"/>
    </location>
</feature>
<dbReference type="AlphaFoldDB" id="A0A9P6C216"/>
<feature type="compositionally biased region" description="Polar residues" evidence="1">
    <location>
        <begin position="446"/>
        <end position="456"/>
    </location>
</feature>